<dbReference type="EMBL" id="KX278425">
    <property type="protein sequence ID" value="ARK07238.1"/>
    <property type="molecule type" value="mRNA"/>
</dbReference>
<feature type="chain" id="PRO_5016058417" evidence="2">
    <location>
        <begin position="19"/>
        <end position="295"/>
    </location>
</feature>
<feature type="compositionally biased region" description="Low complexity" evidence="1">
    <location>
        <begin position="232"/>
        <end position="245"/>
    </location>
</feature>
<dbReference type="AlphaFoldDB" id="A0A2U7MW91"/>
<dbReference type="CDD" id="cd00920">
    <property type="entry name" value="Cupredoxin"/>
    <property type="match status" value="1"/>
</dbReference>
<dbReference type="SUPFAM" id="SSF49503">
    <property type="entry name" value="Cupredoxins"/>
    <property type="match status" value="1"/>
</dbReference>
<dbReference type="Gene3D" id="2.60.40.420">
    <property type="entry name" value="Cupredoxins - blue copper proteins"/>
    <property type="match status" value="1"/>
</dbReference>
<evidence type="ECO:0000256" key="2">
    <source>
        <dbReference type="SAM" id="SignalP"/>
    </source>
</evidence>
<evidence type="ECO:0000313" key="3">
    <source>
        <dbReference type="EMBL" id="ARK07238.1"/>
    </source>
</evidence>
<feature type="compositionally biased region" description="Basic and acidic residues" evidence="1">
    <location>
        <begin position="26"/>
        <end position="46"/>
    </location>
</feature>
<dbReference type="PANTHER" id="PTHR34883:SF17">
    <property type="entry name" value="CUPREDOXIN"/>
    <property type="match status" value="1"/>
</dbReference>
<protein>
    <submittedName>
        <fullName evidence="3">Putative secreted effector protein CSEP008</fullName>
    </submittedName>
</protein>
<organism evidence="3">
    <name type="scientific">Podosphaera xanthii</name>
    <dbReference type="NCBI Taxonomy" id="135283"/>
    <lineage>
        <taxon>Eukaryota</taxon>
        <taxon>Fungi</taxon>
        <taxon>Dikarya</taxon>
        <taxon>Ascomycota</taxon>
        <taxon>Pezizomycotina</taxon>
        <taxon>Leotiomycetes</taxon>
        <taxon>Erysiphales</taxon>
        <taxon>Erysiphaceae</taxon>
        <taxon>Podosphaera</taxon>
    </lineage>
</organism>
<feature type="signal peptide" evidence="2">
    <location>
        <begin position="1"/>
        <end position="18"/>
    </location>
</feature>
<feature type="region of interest" description="Disordered" evidence="1">
    <location>
        <begin position="20"/>
        <end position="61"/>
    </location>
</feature>
<dbReference type="InterPro" id="IPR052953">
    <property type="entry name" value="Ser-rich/MCO-related"/>
</dbReference>
<feature type="region of interest" description="Disordered" evidence="1">
    <location>
        <begin position="202"/>
        <end position="277"/>
    </location>
</feature>
<evidence type="ECO:0000256" key="1">
    <source>
        <dbReference type="SAM" id="MobiDB-lite"/>
    </source>
</evidence>
<reference evidence="3" key="2">
    <citation type="submission" date="2018-06" db="EMBL/GenBank/DDBJ databases">
        <title>Identification of six novel powdery mildew effectors by Agrobacterium tumefaciens-mediated host induced gene silencing (ATM-HIGS) system.</title>
        <authorList>
            <person name="Martinez-Cruz J."/>
            <person name="Romero D."/>
            <person name="de Vicente A."/>
            <person name="Perez-Garcia A."/>
        </authorList>
    </citation>
    <scope>NUCLEOTIDE SEQUENCE</scope>
    <source>
        <strain evidence="3">2086</strain>
    </source>
</reference>
<dbReference type="InterPro" id="IPR008972">
    <property type="entry name" value="Cupredoxin"/>
</dbReference>
<accession>A0A2U7MW91</accession>
<name>A0A2U7MW91_9PEZI</name>
<reference evidence="3" key="1">
    <citation type="submission" date="2016-05" db="EMBL/GenBank/DDBJ databases">
        <authorList>
            <person name="Lavstsen T."/>
            <person name="Jespersen J.S."/>
        </authorList>
    </citation>
    <scope>NUCLEOTIDE SEQUENCE</scope>
    <source>
        <strain evidence="3">2086</strain>
    </source>
</reference>
<dbReference type="PANTHER" id="PTHR34883">
    <property type="entry name" value="SERINE-RICH PROTEIN, PUTATIVE-RELATED-RELATED"/>
    <property type="match status" value="1"/>
</dbReference>
<sequence length="295" mass="29715">MQLSTFIIAAMGFGCALAQGASPDAPKSDSPDGTKGDAPVDSKDGSKGGSPDASKGGASGGQVTVHVVKVGSADNALTYSPNKVKAAVGDMVQFQFVSGNHTVTQSTFENPCEPMAKTAFSNATGIFSGYMPIIPTSAATGSPAMMPTYTIMINNTTPIWIYCSQAKHCQKGMTMVINENAANPAKSLENYVALAAKAAGPAAPATPAESDTKLPSQSGVPSKAIPNGASFPSGKPSSSGTPKPGGTQGGNSGNDGNDKKPGENPPKTPFPSSGNKISEITMSTLFGALAVVLLL</sequence>
<proteinExistence type="evidence at transcript level"/>
<keyword evidence="2" id="KW-0732">Signal</keyword>